<feature type="compositionally biased region" description="Polar residues" evidence="6">
    <location>
        <begin position="45"/>
        <end position="58"/>
    </location>
</feature>
<feature type="region of interest" description="Disordered" evidence="6">
    <location>
        <begin position="1"/>
        <end position="163"/>
    </location>
</feature>
<name>A0A5A7QI83_STRAF</name>
<feature type="domain" description="TPX2 C-terminal" evidence="7">
    <location>
        <begin position="205"/>
        <end position="279"/>
    </location>
</feature>
<gene>
    <name evidence="8" type="ORF">STAS_21725</name>
</gene>
<reference evidence="9" key="1">
    <citation type="journal article" date="2019" name="Curr. Biol.">
        <title>Genome Sequence of Striga asiatica Provides Insight into the Evolution of Plant Parasitism.</title>
        <authorList>
            <person name="Yoshida S."/>
            <person name="Kim S."/>
            <person name="Wafula E.K."/>
            <person name="Tanskanen J."/>
            <person name="Kim Y.M."/>
            <person name="Honaas L."/>
            <person name="Yang Z."/>
            <person name="Spallek T."/>
            <person name="Conn C.E."/>
            <person name="Ichihashi Y."/>
            <person name="Cheong K."/>
            <person name="Cui S."/>
            <person name="Der J.P."/>
            <person name="Gundlach H."/>
            <person name="Jiao Y."/>
            <person name="Hori C."/>
            <person name="Ishida J.K."/>
            <person name="Kasahara H."/>
            <person name="Kiba T."/>
            <person name="Kim M.S."/>
            <person name="Koo N."/>
            <person name="Laohavisit A."/>
            <person name="Lee Y.H."/>
            <person name="Lumba S."/>
            <person name="McCourt P."/>
            <person name="Mortimer J.C."/>
            <person name="Mutuku J.M."/>
            <person name="Nomura T."/>
            <person name="Sasaki-Sekimoto Y."/>
            <person name="Seto Y."/>
            <person name="Wang Y."/>
            <person name="Wakatake T."/>
            <person name="Sakakibara H."/>
            <person name="Demura T."/>
            <person name="Yamaguchi S."/>
            <person name="Yoneyama K."/>
            <person name="Manabe R.I."/>
            <person name="Nelson D.C."/>
            <person name="Schulman A.H."/>
            <person name="Timko M.P."/>
            <person name="dePamphilis C.W."/>
            <person name="Choi D."/>
            <person name="Shirasu K."/>
        </authorList>
    </citation>
    <scope>NUCLEOTIDE SEQUENCE [LARGE SCALE GENOMIC DNA]</scope>
    <source>
        <strain evidence="9">cv. UVA1</strain>
    </source>
</reference>
<evidence type="ECO:0000256" key="3">
    <source>
        <dbReference type="ARBA" id="ARBA00022490"/>
    </source>
</evidence>
<evidence type="ECO:0000256" key="5">
    <source>
        <dbReference type="ARBA" id="ARBA00023212"/>
    </source>
</evidence>
<dbReference type="OrthoDB" id="1939285at2759"/>
<evidence type="ECO:0000256" key="6">
    <source>
        <dbReference type="SAM" id="MobiDB-lite"/>
    </source>
</evidence>
<evidence type="ECO:0000259" key="7">
    <source>
        <dbReference type="Pfam" id="PF06886"/>
    </source>
</evidence>
<evidence type="ECO:0000313" key="8">
    <source>
        <dbReference type="EMBL" id="GER44820.1"/>
    </source>
</evidence>
<protein>
    <submittedName>
        <fullName evidence="8">TPX2 (Targeting protein for Xklp2) proteinfamily</fullName>
    </submittedName>
</protein>
<feature type="compositionally biased region" description="Basic and acidic residues" evidence="6">
    <location>
        <begin position="26"/>
        <end position="36"/>
    </location>
</feature>
<dbReference type="Pfam" id="PF06886">
    <property type="entry name" value="TPX2"/>
    <property type="match status" value="1"/>
</dbReference>
<keyword evidence="9" id="KW-1185">Reference proteome</keyword>
<sequence>MVPENGIPLEHEKKIIIQNLDEDEACKDKKADEEGPKPLGPDTVLSPTVPKSKSSNPEKFSYSGGPKNSKPAKNQSTSKISVAFGRSTKKPSLTQSLSFPASGRHSDVMKRSFEVYPSESDIRQSRKNSSKIVSQVSNRSLSPRIGSVVRGPFPGVNSKPAASSVKANRVVLKEFEPSNSLLSVKDEDARSTTSSTQQRINVSTFSFRLEERAEKRKEFFSKIEQKVHAKEVEKNNIQAKSKENQEAEIKQLRKSLTFKATPMPSFYKEPPPKVELKKIPTTRPISPKLGRNKSNSIENVTPCGSPLVGESNSCKSPKTPREKIVALNKPIKSPLSKSQARAKTGDIQNRPICPTEFTDEKIEDGPEKSLSFCGDESNLGSNAMAAGVSVEG</sequence>
<dbReference type="PANTHER" id="PTHR46372:SF26">
    <property type="entry name" value="(WILD MALAYSIAN BANANA) HYPOTHETICAL PROTEIN"/>
    <property type="match status" value="1"/>
</dbReference>
<feature type="compositionally biased region" description="Basic and acidic residues" evidence="6">
    <location>
        <begin position="358"/>
        <end position="367"/>
    </location>
</feature>
<dbReference type="Proteomes" id="UP000325081">
    <property type="component" value="Unassembled WGS sequence"/>
</dbReference>
<keyword evidence="4" id="KW-0493">Microtubule</keyword>
<dbReference type="GO" id="GO:0005874">
    <property type="term" value="C:microtubule"/>
    <property type="evidence" value="ECO:0007669"/>
    <property type="project" value="UniProtKB-KW"/>
</dbReference>
<comment type="caution">
    <text evidence="8">The sequence shown here is derived from an EMBL/GenBank/DDBJ whole genome shotgun (WGS) entry which is preliminary data.</text>
</comment>
<dbReference type="EMBL" id="BKCP01007093">
    <property type="protein sequence ID" value="GER44820.1"/>
    <property type="molecule type" value="Genomic_DNA"/>
</dbReference>
<dbReference type="GO" id="GO:0000226">
    <property type="term" value="P:microtubule cytoskeleton organization"/>
    <property type="evidence" value="ECO:0007669"/>
    <property type="project" value="InterPro"/>
</dbReference>
<keyword evidence="3" id="KW-0963">Cytoplasm</keyword>
<feature type="compositionally biased region" description="Polar residues" evidence="6">
    <location>
        <begin position="71"/>
        <end position="80"/>
    </location>
</feature>
<dbReference type="PANTHER" id="PTHR46372">
    <property type="entry name" value="PROTEIN WVD2-LIKE 3"/>
    <property type="match status" value="1"/>
</dbReference>
<feature type="compositionally biased region" description="Polar residues" evidence="6">
    <location>
        <begin position="130"/>
        <end position="141"/>
    </location>
</feature>
<dbReference type="InterPro" id="IPR027329">
    <property type="entry name" value="TPX2_C"/>
</dbReference>
<evidence type="ECO:0000256" key="4">
    <source>
        <dbReference type="ARBA" id="ARBA00022701"/>
    </source>
</evidence>
<evidence type="ECO:0000313" key="9">
    <source>
        <dbReference type="Proteomes" id="UP000325081"/>
    </source>
</evidence>
<feature type="region of interest" description="Disordered" evidence="6">
    <location>
        <begin position="261"/>
        <end position="376"/>
    </location>
</feature>
<organism evidence="8 9">
    <name type="scientific">Striga asiatica</name>
    <name type="common">Asiatic witchweed</name>
    <name type="synonym">Buchnera asiatica</name>
    <dbReference type="NCBI Taxonomy" id="4170"/>
    <lineage>
        <taxon>Eukaryota</taxon>
        <taxon>Viridiplantae</taxon>
        <taxon>Streptophyta</taxon>
        <taxon>Embryophyta</taxon>
        <taxon>Tracheophyta</taxon>
        <taxon>Spermatophyta</taxon>
        <taxon>Magnoliopsida</taxon>
        <taxon>eudicotyledons</taxon>
        <taxon>Gunneridae</taxon>
        <taxon>Pentapetalae</taxon>
        <taxon>asterids</taxon>
        <taxon>lamiids</taxon>
        <taxon>Lamiales</taxon>
        <taxon>Orobanchaceae</taxon>
        <taxon>Buchnereae</taxon>
        <taxon>Striga</taxon>
    </lineage>
</organism>
<evidence type="ECO:0000256" key="2">
    <source>
        <dbReference type="ARBA" id="ARBA00005885"/>
    </source>
</evidence>
<dbReference type="GO" id="GO:0008017">
    <property type="term" value="F:microtubule binding"/>
    <property type="evidence" value="ECO:0007669"/>
    <property type="project" value="InterPro"/>
</dbReference>
<feature type="compositionally biased region" description="Basic and acidic residues" evidence="6">
    <location>
        <begin position="104"/>
        <end position="113"/>
    </location>
</feature>
<accession>A0A5A7QI83</accession>
<dbReference type="InterPro" id="IPR044806">
    <property type="entry name" value="WVD2/WDL1-4"/>
</dbReference>
<proteinExistence type="inferred from homology"/>
<keyword evidence="5" id="KW-0206">Cytoskeleton</keyword>
<feature type="compositionally biased region" description="Polar residues" evidence="6">
    <location>
        <begin position="90"/>
        <end position="99"/>
    </location>
</feature>
<dbReference type="AlphaFoldDB" id="A0A5A7QI83"/>
<evidence type="ECO:0000256" key="1">
    <source>
        <dbReference type="ARBA" id="ARBA00004245"/>
    </source>
</evidence>
<comment type="subcellular location">
    <subcellularLocation>
        <location evidence="1">Cytoplasm</location>
        <location evidence="1">Cytoskeleton</location>
    </subcellularLocation>
</comment>
<comment type="similarity">
    <text evidence="2">Belongs to the TPX2 family.</text>
</comment>